<evidence type="ECO:0000313" key="3">
    <source>
        <dbReference type="EMBL" id="CAB4802255.1"/>
    </source>
</evidence>
<proteinExistence type="predicted"/>
<evidence type="ECO:0000259" key="1">
    <source>
        <dbReference type="Pfam" id="PF14311"/>
    </source>
</evidence>
<evidence type="ECO:0000313" key="2">
    <source>
        <dbReference type="EMBL" id="CAB4699193.1"/>
    </source>
</evidence>
<feature type="domain" description="Treble clef zinc finger" evidence="1">
    <location>
        <begin position="293"/>
        <end position="334"/>
    </location>
</feature>
<feature type="domain" description="Treble clef zinc finger" evidence="1">
    <location>
        <begin position="562"/>
        <end position="601"/>
    </location>
</feature>
<feature type="domain" description="Treble clef zinc finger" evidence="1">
    <location>
        <begin position="21"/>
        <end position="67"/>
    </location>
</feature>
<dbReference type="EMBL" id="CAFAAU010000008">
    <property type="protein sequence ID" value="CAB4802255.1"/>
    <property type="molecule type" value="Genomic_DNA"/>
</dbReference>
<dbReference type="AlphaFoldDB" id="A0A6J6PQD7"/>
<name>A0A6J6PQD7_9ZZZZ</name>
<reference evidence="2" key="1">
    <citation type="submission" date="2020-05" db="EMBL/GenBank/DDBJ databases">
        <authorList>
            <person name="Chiriac C."/>
            <person name="Salcher M."/>
            <person name="Ghai R."/>
            <person name="Kavagutti S V."/>
        </authorList>
    </citation>
    <scope>NUCLEOTIDE SEQUENCE</scope>
</reference>
<organism evidence="2">
    <name type="scientific">freshwater metagenome</name>
    <dbReference type="NCBI Taxonomy" id="449393"/>
    <lineage>
        <taxon>unclassified sequences</taxon>
        <taxon>metagenomes</taxon>
        <taxon>ecological metagenomes</taxon>
    </lineage>
</organism>
<gene>
    <name evidence="2" type="ORF">UFOPK2627_00372</name>
    <name evidence="3" type="ORF">UFOPK3078_00447</name>
</gene>
<dbReference type="InterPro" id="IPR025487">
    <property type="entry name" value="DUF4379"/>
</dbReference>
<sequence>MDPNKSLAKTHPKIAKEAHGWNPAEVLPGTGKKFEWICSKKHVWVESCNSRTNPNRSENAGCPYCKGVKVLKGYNDLKTKNPTLAKEADGWDPSEFLAGSHKKVKWKCRKGHKWEAELRTRSVNGYGCPFCSGLKPIVGETDLASTHPEVAKEADGWDPTTVKKASNKKLKWKCKLGHNWMASPGERISGTRSGKPNGCPFCSGQRLLKGFNDLKTINPSVAKEAHKWDPSTLTSGASIKKKWKCKEGHIWDAMVYSRKTTGCPFCSGRKAIKGANDLKTINPKLARELHSGDATKLKASSHVKVEWKCNKGHIWKALVADRTRGDGCPTCSGKKLLVGFNDLATTHPEIAAQASGWDPKKIGKGSIKPLKWVCSEGHQWQSSPNSRISGTRSGKPNSCPICSGHKLQKGFNDLATTHPDIAAQAFGWDPSTVQAGSHGTFVWKCNKGHTFNGQVYNRITRSSGPNCPVCSNRIVETGFNDIATTHPQLAAEANGWDTTKVTAGTNVRLEWRCRLGHIWKATGNGRIQGNGCPVCANKVIVVGFNDLATTHPDLASQMVSGDPTKVTAGSGKNFKWKCEKGHTWNADVANRSTRTGCPSCAVGGFDPNIEAWLYFLIHEEWDMHQIGITNYPDDRLASHRRLGWKLIELRGPMQGDVTYAWEQSILKALKESGADIGNASIAGKFDGFSEAWVRSSYPAKKLKDLMDLVRASED</sequence>
<feature type="domain" description="Treble clef zinc finger" evidence="1">
    <location>
        <begin position="91"/>
        <end position="133"/>
    </location>
</feature>
<dbReference type="Pfam" id="PF14311">
    <property type="entry name" value="DUF4379"/>
    <property type="match status" value="9"/>
</dbReference>
<feature type="domain" description="Treble clef zinc finger" evidence="1">
    <location>
        <begin position="429"/>
        <end position="473"/>
    </location>
</feature>
<dbReference type="EMBL" id="CAEZYA010000007">
    <property type="protein sequence ID" value="CAB4699193.1"/>
    <property type="molecule type" value="Genomic_DNA"/>
</dbReference>
<protein>
    <submittedName>
        <fullName evidence="2">Unannotated protein</fullName>
    </submittedName>
</protein>
<feature type="domain" description="Treble clef zinc finger" evidence="1">
    <location>
        <begin position="227"/>
        <end position="269"/>
    </location>
</feature>
<feature type="domain" description="Treble clef zinc finger" evidence="1">
    <location>
        <begin position="357"/>
        <end position="405"/>
    </location>
</feature>
<feature type="domain" description="Treble clef zinc finger" evidence="1">
    <location>
        <begin position="494"/>
        <end position="538"/>
    </location>
</feature>
<feature type="domain" description="Treble clef zinc finger" evidence="1">
    <location>
        <begin position="156"/>
        <end position="204"/>
    </location>
</feature>
<accession>A0A6J6PQD7</accession>